<name>A0A1E5RLR5_9ASCO</name>
<evidence type="ECO:0000256" key="1">
    <source>
        <dbReference type="ARBA" id="ARBA00006817"/>
    </source>
</evidence>
<gene>
    <name evidence="3" type="ORF">AWRI3578_g1555</name>
</gene>
<dbReference type="Gene3D" id="3.15.10.20">
    <property type="entry name" value="Activator of Hsp90 ATPase Aha1, N-terminal domain"/>
    <property type="match status" value="1"/>
</dbReference>
<reference evidence="4" key="1">
    <citation type="journal article" date="2016" name="Genome Announc.">
        <title>Genome sequences of three species of Hanseniaspora isolated from spontaneous wine fermentations.</title>
        <authorList>
            <person name="Sternes P.R."/>
            <person name="Lee D."/>
            <person name="Kutyna D.R."/>
            <person name="Borneman A.R."/>
        </authorList>
    </citation>
    <scope>NUCLEOTIDE SEQUENCE [LARGE SCALE GENOMIC DNA]</scope>
    <source>
        <strain evidence="4">AWRI3578</strain>
    </source>
</reference>
<protein>
    <submittedName>
        <fullName evidence="3">Hsp90 co-chaperone HCH1</fullName>
    </submittedName>
</protein>
<dbReference type="EMBL" id="LPNL01000004">
    <property type="protein sequence ID" value="OEJ87846.1"/>
    <property type="molecule type" value="Genomic_DNA"/>
</dbReference>
<comment type="similarity">
    <text evidence="1">Belongs to the AHA1 family.</text>
</comment>
<dbReference type="Pfam" id="PF09229">
    <property type="entry name" value="Aha1_N"/>
    <property type="match status" value="1"/>
</dbReference>
<organism evidence="3 4">
    <name type="scientific">Hanseniaspora opuntiae</name>
    <dbReference type="NCBI Taxonomy" id="211096"/>
    <lineage>
        <taxon>Eukaryota</taxon>
        <taxon>Fungi</taxon>
        <taxon>Dikarya</taxon>
        <taxon>Ascomycota</taxon>
        <taxon>Saccharomycotina</taxon>
        <taxon>Saccharomycetes</taxon>
        <taxon>Saccharomycodales</taxon>
        <taxon>Saccharomycodaceae</taxon>
        <taxon>Hanseniaspora</taxon>
    </lineage>
</organism>
<comment type="caution">
    <text evidence="3">The sequence shown here is derived from an EMBL/GenBank/DDBJ whole genome shotgun (WGS) entry which is preliminary data.</text>
</comment>
<dbReference type="AlphaFoldDB" id="A0A1E5RLR5"/>
<evidence type="ECO:0000313" key="4">
    <source>
        <dbReference type="Proteomes" id="UP000095605"/>
    </source>
</evidence>
<dbReference type="GO" id="GO:0005829">
    <property type="term" value="C:cytosol"/>
    <property type="evidence" value="ECO:0007669"/>
    <property type="project" value="TreeGrafter"/>
</dbReference>
<dbReference type="SUPFAM" id="SSF103111">
    <property type="entry name" value="Activator of Hsp90 ATPase, Aha1"/>
    <property type="match status" value="1"/>
</dbReference>
<dbReference type="Proteomes" id="UP000095605">
    <property type="component" value="Unassembled WGS sequence"/>
</dbReference>
<dbReference type="InterPro" id="IPR015310">
    <property type="entry name" value="AHSA1-like_N"/>
</dbReference>
<dbReference type="InterPro" id="IPR036338">
    <property type="entry name" value="Aha1"/>
</dbReference>
<dbReference type="SMART" id="SM01000">
    <property type="entry name" value="Aha1_N"/>
    <property type="match status" value="1"/>
</dbReference>
<dbReference type="GO" id="GO:0001671">
    <property type="term" value="F:ATPase activator activity"/>
    <property type="evidence" value="ECO:0007669"/>
    <property type="project" value="InterPro"/>
</dbReference>
<dbReference type="GO" id="GO:0006457">
    <property type="term" value="P:protein folding"/>
    <property type="evidence" value="ECO:0007669"/>
    <property type="project" value="TreeGrafter"/>
</dbReference>
<proteinExistence type="inferred from homology"/>
<dbReference type="GO" id="GO:0051087">
    <property type="term" value="F:protein-folding chaperone binding"/>
    <property type="evidence" value="ECO:0007669"/>
    <property type="project" value="InterPro"/>
</dbReference>
<sequence length="147" mass="17143">MVVVNPKNWHWVEKNTLGWSETYFQTKFIPLKYDHNDYDIEIIELDKISGDSNVSQRKGKVICYFDLNLKFKGQVTPKDNAAEPQTFTVTIPEFMHDEDQFLIQLDTASLQPESKNVVSTEFKKHFLDSILKYQADLIESHSAEIQE</sequence>
<dbReference type="OrthoDB" id="567237at2759"/>
<dbReference type="PANTHER" id="PTHR13009:SF15">
    <property type="entry name" value="HSP90 CO-CHAPERONE HCH1"/>
    <property type="match status" value="1"/>
</dbReference>
<keyword evidence="4" id="KW-1185">Reference proteome</keyword>
<accession>A0A1E5RLR5</accession>
<feature type="domain" description="Activator of Hsp90 ATPase AHSA1-like N-terminal" evidence="2">
    <location>
        <begin position="13"/>
        <end position="143"/>
    </location>
</feature>
<evidence type="ECO:0000313" key="3">
    <source>
        <dbReference type="EMBL" id="OEJ87846.1"/>
    </source>
</evidence>
<dbReference type="PANTHER" id="PTHR13009">
    <property type="entry name" value="HEAT SHOCK PROTEIN 90 HSP90 CO-CHAPERONE AHA-1"/>
    <property type="match status" value="1"/>
</dbReference>
<evidence type="ECO:0000259" key="2">
    <source>
        <dbReference type="SMART" id="SM01000"/>
    </source>
</evidence>